<gene>
    <name evidence="1" type="ORF">LEP1GSC103_0696</name>
</gene>
<sequence>MSIRKFFLIFNRRTHVILITRPDKNGTKNWQAILQRY</sequence>
<dbReference type="Proteomes" id="UP000014570">
    <property type="component" value="Unassembled WGS sequence"/>
</dbReference>
<evidence type="ECO:0000313" key="1">
    <source>
        <dbReference type="EMBL" id="EPG56161.1"/>
    </source>
</evidence>
<name>A0AAV3J7J5_LEPBO</name>
<accession>A0AAV3J7J5</accession>
<dbReference type="AlphaFoldDB" id="A0AAV3J7J5"/>
<comment type="caution">
    <text evidence="1">The sequence shown here is derived from an EMBL/GenBank/DDBJ whole genome shotgun (WGS) entry which is preliminary data.</text>
</comment>
<protein>
    <submittedName>
        <fullName evidence="1">Uncharacterized protein</fullName>
    </submittedName>
</protein>
<dbReference type="EMBL" id="AHNP02000014">
    <property type="protein sequence ID" value="EPG56161.1"/>
    <property type="molecule type" value="Genomic_DNA"/>
</dbReference>
<organism evidence="1 2">
    <name type="scientific">Leptospira borgpetersenii serovar Javanica str. UI 09931</name>
    <dbReference type="NCBI Taxonomy" id="1049767"/>
    <lineage>
        <taxon>Bacteria</taxon>
        <taxon>Pseudomonadati</taxon>
        <taxon>Spirochaetota</taxon>
        <taxon>Spirochaetia</taxon>
        <taxon>Leptospirales</taxon>
        <taxon>Leptospiraceae</taxon>
        <taxon>Leptospira</taxon>
    </lineage>
</organism>
<evidence type="ECO:0000313" key="2">
    <source>
        <dbReference type="Proteomes" id="UP000014570"/>
    </source>
</evidence>
<reference evidence="1 2" key="1">
    <citation type="submission" date="2013-04" db="EMBL/GenBank/DDBJ databases">
        <authorList>
            <person name="Harkins D.M."/>
            <person name="Durkin A.S."/>
            <person name="Brinkac L.M."/>
            <person name="Haft D.H."/>
            <person name="Selengut J.D."/>
            <person name="Sanka R."/>
            <person name="DePew J."/>
            <person name="Purushe J."/>
            <person name="Chanthongthip A."/>
            <person name="Lattana O."/>
            <person name="Phetsouvanh R."/>
            <person name="Newton P.N."/>
            <person name="Vinetz J.M."/>
            <person name="Sutton G.G."/>
            <person name="Nierman W.C."/>
            <person name="Fouts D.E."/>
        </authorList>
    </citation>
    <scope>NUCLEOTIDE SEQUENCE [LARGE SCALE GENOMIC DNA]</scope>
    <source>
        <strain evidence="1 2">UI 09931</strain>
    </source>
</reference>
<proteinExistence type="predicted"/>